<evidence type="ECO:0000259" key="2">
    <source>
        <dbReference type="Pfam" id="PF09851"/>
    </source>
</evidence>
<sequence>MGPGFGYIGGCGIGGGFGMMFFGLIIIGLIIYFIVKGQNNHHQYVQKSVPNSEALEIAKIRLAKGEITTEEYENIRKNLL</sequence>
<gene>
    <name evidence="3" type="ORF">EDD72_101265</name>
</gene>
<dbReference type="EMBL" id="SMAB01000001">
    <property type="protein sequence ID" value="TCS84596.1"/>
    <property type="molecule type" value="Genomic_DNA"/>
</dbReference>
<evidence type="ECO:0000256" key="1">
    <source>
        <dbReference type="SAM" id="Phobius"/>
    </source>
</evidence>
<dbReference type="RefSeq" id="WP_132766814.1">
    <property type="nucleotide sequence ID" value="NZ_SMAB01000001.1"/>
</dbReference>
<evidence type="ECO:0000313" key="3">
    <source>
        <dbReference type="EMBL" id="TCS84596.1"/>
    </source>
</evidence>
<reference evidence="3 4" key="1">
    <citation type="submission" date="2019-03" db="EMBL/GenBank/DDBJ databases">
        <title>Genomic Encyclopedia of Type Strains, Phase IV (KMG-IV): sequencing the most valuable type-strain genomes for metagenomic binning, comparative biology and taxonomic classification.</title>
        <authorList>
            <person name="Goeker M."/>
        </authorList>
    </citation>
    <scope>NUCLEOTIDE SEQUENCE [LARGE SCALE GENOMIC DNA]</scope>
    <source>
        <strain evidence="3 4">DSM 23802</strain>
    </source>
</reference>
<keyword evidence="1" id="KW-0812">Transmembrane</keyword>
<evidence type="ECO:0000313" key="4">
    <source>
        <dbReference type="Proteomes" id="UP000295788"/>
    </source>
</evidence>
<dbReference type="OrthoDB" id="1787194at2"/>
<name>A0A4R3KMA4_9BACI</name>
<dbReference type="Pfam" id="PF09851">
    <property type="entry name" value="SHOCT"/>
    <property type="match status" value="1"/>
</dbReference>
<proteinExistence type="predicted"/>
<keyword evidence="1" id="KW-1133">Transmembrane helix</keyword>
<dbReference type="AlphaFoldDB" id="A0A4R3KMA4"/>
<accession>A0A4R3KMA4</accession>
<keyword evidence="1" id="KW-0472">Membrane</keyword>
<dbReference type="InterPro" id="IPR018649">
    <property type="entry name" value="SHOCT"/>
</dbReference>
<feature type="transmembrane region" description="Helical" evidence="1">
    <location>
        <begin position="6"/>
        <end position="35"/>
    </location>
</feature>
<comment type="caution">
    <text evidence="3">The sequence shown here is derived from an EMBL/GenBank/DDBJ whole genome shotgun (WGS) entry which is preliminary data.</text>
</comment>
<keyword evidence="4" id="KW-1185">Reference proteome</keyword>
<dbReference type="Proteomes" id="UP000295788">
    <property type="component" value="Unassembled WGS sequence"/>
</dbReference>
<feature type="domain" description="SHOCT" evidence="2">
    <location>
        <begin position="53"/>
        <end position="80"/>
    </location>
</feature>
<organism evidence="3 4">
    <name type="scientific">Tepidibacillus fermentans</name>
    <dbReference type="NCBI Taxonomy" id="1281767"/>
    <lineage>
        <taxon>Bacteria</taxon>
        <taxon>Bacillati</taxon>
        <taxon>Bacillota</taxon>
        <taxon>Bacilli</taxon>
        <taxon>Bacillales</taxon>
        <taxon>Bacillaceae</taxon>
        <taxon>Tepidibacillus</taxon>
    </lineage>
</organism>
<protein>
    <submittedName>
        <fullName evidence="3">Putative membrane protein</fullName>
    </submittedName>
</protein>